<dbReference type="RefSeq" id="WP_129482264.1">
    <property type="nucleotide sequence ID" value="NZ_CP099397.1"/>
</dbReference>
<evidence type="ECO:0000313" key="2">
    <source>
        <dbReference type="Proteomes" id="UP001054897"/>
    </source>
</evidence>
<accession>A0ABY5A367</accession>
<keyword evidence="2" id="KW-1185">Reference proteome</keyword>
<dbReference type="EMBL" id="CP099397">
    <property type="protein sequence ID" value="USR37846.1"/>
    <property type="molecule type" value="Genomic_DNA"/>
</dbReference>
<protein>
    <submittedName>
        <fullName evidence="1">Uncharacterized protein</fullName>
    </submittedName>
</protein>
<sequence>MIRDVTIRENNFLLIFSDAVLLYEAAMACDNDDLNSALAKSSVLAVNFAIEAAANSFLQSVELTTPLKDSIDKFPTIDKFNFVLQWHTDNHLPKGDSHVQAVSNLVKNRNAMVHPKVVKRSLPVETQVGPDGRLLHSVITSPPRKGQDVKHKLLGPDPELYTHHDAKAALQVMTKFLNAFVYWWGIGYDDAELFLFQTWDGSLSARPVMFRKNQIDVLVRNDHFLNIQFMGIHGMFDDDSPQI</sequence>
<reference evidence="1" key="1">
    <citation type="submission" date="2022-06" db="EMBL/GenBank/DDBJ databases">
        <title>Complete genome of Pseudomonas hydrolytica DSWY01T.</title>
        <authorList>
            <person name="Jung J."/>
            <person name="Jeon C.O."/>
        </authorList>
    </citation>
    <scope>NUCLEOTIDE SEQUENCE</scope>
    <source>
        <strain evidence="1">DSWY01</strain>
    </source>
</reference>
<dbReference type="GeneID" id="300082161"/>
<name>A0ABY5A367_9GAMM</name>
<organism evidence="1 2">
    <name type="scientific">Ectopseudomonas hydrolytica</name>
    <dbReference type="NCBI Taxonomy" id="2493633"/>
    <lineage>
        <taxon>Bacteria</taxon>
        <taxon>Pseudomonadati</taxon>
        <taxon>Pseudomonadota</taxon>
        <taxon>Gammaproteobacteria</taxon>
        <taxon>Pseudomonadales</taxon>
        <taxon>Pseudomonadaceae</taxon>
        <taxon>Ectopseudomonas</taxon>
    </lineage>
</organism>
<dbReference type="Proteomes" id="UP001054897">
    <property type="component" value="Chromosome"/>
</dbReference>
<gene>
    <name evidence="1" type="ORF">L1F06_014295</name>
</gene>
<proteinExistence type="predicted"/>
<evidence type="ECO:0000313" key="1">
    <source>
        <dbReference type="EMBL" id="USR37846.1"/>
    </source>
</evidence>